<dbReference type="OrthoDB" id="6150863at2759"/>
<dbReference type="RefSeq" id="XP_004485949.1">
    <property type="nucleotide sequence ID" value="XM_004485892.3"/>
</dbReference>
<dbReference type="PROSITE" id="PS51412">
    <property type="entry name" value="MACPF_2"/>
    <property type="match status" value="1"/>
</dbReference>
<dbReference type="PANTHER" id="PTHR33199">
    <property type="entry name" value="MACPF DOMAIN-CONTAINING PROTEIN CAD1"/>
    <property type="match status" value="1"/>
</dbReference>
<feature type="domain" description="MACPF" evidence="2">
    <location>
        <begin position="7"/>
        <end position="310"/>
    </location>
</feature>
<feature type="region of interest" description="Disordered" evidence="1">
    <location>
        <begin position="484"/>
        <end position="514"/>
    </location>
</feature>
<dbReference type="KEGG" id="cam:101492114"/>
<dbReference type="PANTHER" id="PTHR33199:SF3">
    <property type="entry name" value="MACPF DOMAIN-CONTAINING PROTEIN CAD1"/>
    <property type="match status" value="1"/>
</dbReference>
<dbReference type="SMART" id="SM00457">
    <property type="entry name" value="MACPF"/>
    <property type="match status" value="1"/>
</dbReference>
<accession>A0A1S2X9Z5</accession>
<gene>
    <name evidence="4" type="primary">LOC101492114</name>
</gene>
<dbReference type="GeneID" id="101492114"/>
<evidence type="ECO:0000256" key="1">
    <source>
        <dbReference type="SAM" id="MobiDB-lite"/>
    </source>
</evidence>
<dbReference type="AlphaFoldDB" id="A0A1S2X9Z5"/>
<evidence type="ECO:0000313" key="3">
    <source>
        <dbReference type="Proteomes" id="UP000087171"/>
    </source>
</evidence>
<dbReference type="STRING" id="3827.A0A1S2X9Z5"/>
<dbReference type="GO" id="GO:0009626">
    <property type="term" value="P:plant-type hypersensitive response"/>
    <property type="evidence" value="ECO:0007669"/>
    <property type="project" value="TreeGrafter"/>
</dbReference>
<dbReference type="InterPro" id="IPR044663">
    <property type="entry name" value="CAD1/NSL1-like"/>
</dbReference>
<dbReference type="InterPro" id="IPR020864">
    <property type="entry name" value="MACPF"/>
</dbReference>
<dbReference type="PaxDb" id="3827-XP_004485949.1"/>
<dbReference type="GO" id="GO:2000031">
    <property type="term" value="P:regulation of salicylic acid mediated signaling pathway"/>
    <property type="evidence" value="ECO:0007669"/>
    <property type="project" value="InterPro"/>
</dbReference>
<keyword evidence="3" id="KW-1185">Reference proteome</keyword>
<reference evidence="3" key="1">
    <citation type="journal article" date="2013" name="Nat. Biotechnol.">
        <title>Draft genome sequence of chickpea (Cicer arietinum) provides a resource for trait improvement.</title>
        <authorList>
            <person name="Varshney R.K."/>
            <person name="Song C."/>
            <person name="Saxena R.K."/>
            <person name="Azam S."/>
            <person name="Yu S."/>
            <person name="Sharpe A.G."/>
            <person name="Cannon S."/>
            <person name="Baek J."/>
            <person name="Rosen B.D."/>
            <person name="Tar'an B."/>
            <person name="Millan T."/>
            <person name="Zhang X."/>
            <person name="Ramsay L.D."/>
            <person name="Iwata A."/>
            <person name="Wang Y."/>
            <person name="Nelson W."/>
            <person name="Farmer A.D."/>
            <person name="Gaur P.M."/>
            <person name="Soderlund C."/>
            <person name="Penmetsa R.V."/>
            <person name="Xu C."/>
            <person name="Bharti A.K."/>
            <person name="He W."/>
            <person name="Winter P."/>
            <person name="Zhao S."/>
            <person name="Hane J.K."/>
            <person name="Carrasquilla-Garcia N."/>
            <person name="Condie J.A."/>
            <person name="Upadhyaya H.D."/>
            <person name="Luo M.C."/>
            <person name="Thudi M."/>
            <person name="Gowda C.L."/>
            <person name="Singh N.P."/>
            <person name="Lichtenzveig J."/>
            <person name="Gali K.K."/>
            <person name="Rubio J."/>
            <person name="Nadarajan N."/>
            <person name="Dolezel J."/>
            <person name="Bansal K.C."/>
            <person name="Xu X."/>
            <person name="Edwards D."/>
            <person name="Zhang G."/>
            <person name="Kahl G."/>
            <person name="Gil J."/>
            <person name="Singh K.B."/>
            <person name="Datta S.K."/>
            <person name="Jackson S.A."/>
            <person name="Wang J."/>
            <person name="Cook D.R."/>
        </authorList>
    </citation>
    <scope>NUCLEOTIDE SEQUENCE [LARGE SCALE GENOMIC DNA]</scope>
    <source>
        <strain evidence="3">cv. CDC Frontier</strain>
    </source>
</reference>
<name>A0A1S2X9Z5_CICAR</name>
<feature type="compositionally biased region" description="Basic and acidic residues" evidence="1">
    <location>
        <begin position="504"/>
        <end position="514"/>
    </location>
</feature>
<evidence type="ECO:0000259" key="2">
    <source>
        <dbReference type="PROSITE" id="PS51412"/>
    </source>
</evidence>
<proteinExistence type="predicted"/>
<dbReference type="Pfam" id="PF01823">
    <property type="entry name" value="MACPF"/>
    <property type="match status" value="1"/>
</dbReference>
<reference evidence="4" key="2">
    <citation type="submission" date="2025-08" db="UniProtKB">
        <authorList>
            <consortium name="RefSeq"/>
        </authorList>
    </citation>
    <scope>IDENTIFICATION</scope>
    <source>
        <tissue evidence="4">Etiolated seedlings</tissue>
    </source>
</reference>
<evidence type="ECO:0000313" key="4">
    <source>
        <dbReference type="RefSeq" id="XP_004485949.1"/>
    </source>
</evidence>
<dbReference type="eggNOG" id="ENOG502QRZ9">
    <property type="taxonomic scope" value="Eukaryota"/>
</dbReference>
<dbReference type="GO" id="GO:0005886">
    <property type="term" value="C:plasma membrane"/>
    <property type="evidence" value="ECO:0007669"/>
    <property type="project" value="TreeGrafter"/>
</dbReference>
<protein>
    <submittedName>
        <fullName evidence="4">MACPF domain-containing protein CAD1</fullName>
    </submittedName>
</protein>
<dbReference type="Proteomes" id="UP000087171">
    <property type="component" value="Chromosome Ca1"/>
</dbReference>
<organism evidence="3 4">
    <name type="scientific">Cicer arietinum</name>
    <name type="common">Chickpea</name>
    <name type="synonym">Garbanzo</name>
    <dbReference type="NCBI Taxonomy" id="3827"/>
    <lineage>
        <taxon>Eukaryota</taxon>
        <taxon>Viridiplantae</taxon>
        <taxon>Streptophyta</taxon>
        <taxon>Embryophyta</taxon>
        <taxon>Tracheophyta</taxon>
        <taxon>Spermatophyta</taxon>
        <taxon>Magnoliopsida</taxon>
        <taxon>eudicotyledons</taxon>
        <taxon>Gunneridae</taxon>
        <taxon>Pentapetalae</taxon>
        <taxon>rosids</taxon>
        <taxon>fabids</taxon>
        <taxon>Fabales</taxon>
        <taxon>Fabaceae</taxon>
        <taxon>Papilionoideae</taxon>
        <taxon>50 kb inversion clade</taxon>
        <taxon>NPAAA clade</taxon>
        <taxon>Hologalegina</taxon>
        <taxon>IRL clade</taxon>
        <taxon>Cicereae</taxon>
        <taxon>Cicer</taxon>
    </lineage>
</organism>
<sequence length="565" mass="62770">MENPTSTTSSDSLPATLFNSIQALGRGFDVTSDIRLLYCKGAPGSRLVHLDHNHNRDLVLSQHLVVPNVSLDIDFSLGKSGINKTPVCTFQEMAKYFNEKSGIKGEIPLGSFNSMFNFTGSWMVDAAATKSLAMVGYFIPLIEVKLTKLNLVLNDEVRRAVPYSWDPASLASFIENYGTHIVTSATVGGRDVVYVRQHQSSSLSAPDIENYVKDIENDRFLDAKNSSGAAALKYKEKDVTVIFRRRGGDDLEQSHTKWVETVKLAPDIINMKFTPIVSLLEGVQGVKFLARAIDLYLEYKPPIEDLQYFLDFQITRVWAPEQNNLQRKEPVCQSLQFSLMGPKLFVSPDQVTVGRKPVTGLRLSLEGSKQNRLAIHLQHLVSLPKNLQPHWDAHMAIGAPKWQGPEEQDSRWFEPIKWKNFSHVSTAPIEITETSIGDLSGVHIVTGAQLGVWDFGAKNVLHLKLLFSKVPGCTIRRSVWDHNPSNPAAAHRSDGASSSSLTKKTSDDKKEDSSVHIGKLAKIVDMTEMSKGPQDIPGHWLVTGAKLGVEKGKIVLRIKYSLLNY</sequence>